<feature type="transmembrane region" description="Helical" evidence="6">
    <location>
        <begin position="42"/>
        <end position="60"/>
    </location>
</feature>
<dbReference type="Proteomes" id="UP000799324">
    <property type="component" value="Unassembled WGS sequence"/>
</dbReference>
<dbReference type="AlphaFoldDB" id="A0A6A6TDG5"/>
<sequence>MAQTPQQRAANARFAKREEAKMGKPQAPVKRKEDQKSPISRGWIIVLAFVLCGGLIFELLKLFF</sequence>
<evidence type="ECO:0000256" key="4">
    <source>
        <dbReference type="ARBA" id="ARBA00022989"/>
    </source>
</evidence>
<evidence type="ECO:0000256" key="2">
    <source>
        <dbReference type="ARBA" id="ARBA00022692"/>
    </source>
</evidence>
<gene>
    <name evidence="8" type="ORF">K491DRAFT_691173</name>
</gene>
<protein>
    <recommendedName>
        <fullName evidence="6">Stress-associated endoplasmic reticulum protein</fullName>
    </recommendedName>
</protein>
<comment type="subcellular location">
    <subcellularLocation>
        <location evidence="6">Membrane</location>
        <topology evidence="6">Single-pass membrane protein</topology>
    </subcellularLocation>
    <subcellularLocation>
        <location evidence="6">Endoplasmic reticulum membrane</location>
        <topology evidence="6">Single-pass membrane protein</topology>
    </subcellularLocation>
</comment>
<proteinExistence type="inferred from homology"/>
<keyword evidence="2 6" id="KW-0812">Transmembrane</keyword>
<keyword evidence="9" id="KW-1185">Reference proteome</keyword>
<evidence type="ECO:0000256" key="1">
    <source>
        <dbReference type="ARBA" id="ARBA00005500"/>
    </source>
</evidence>
<reference evidence="8" key="1">
    <citation type="journal article" date="2020" name="Stud. Mycol.">
        <title>101 Dothideomycetes genomes: a test case for predicting lifestyles and emergence of pathogens.</title>
        <authorList>
            <person name="Haridas S."/>
            <person name="Albert R."/>
            <person name="Binder M."/>
            <person name="Bloem J."/>
            <person name="Labutti K."/>
            <person name="Salamov A."/>
            <person name="Andreopoulos B."/>
            <person name="Baker S."/>
            <person name="Barry K."/>
            <person name="Bills G."/>
            <person name="Bluhm B."/>
            <person name="Cannon C."/>
            <person name="Castanera R."/>
            <person name="Culley D."/>
            <person name="Daum C."/>
            <person name="Ezra D."/>
            <person name="Gonzalez J."/>
            <person name="Henrissat B."/>
            <person name="Kuo A."/>
            <person name="Liang C."/>
            <person name="Lipzen A."/>
            <person name="Lutzoni F."/>
            <person name="Magnuson J."/>
            <person name="Mondo S."/>
            <person name="Nolan M."/>
            <person name="Ohm R."/>
            <person name="Pangilinan J."/>
            <person name="Park H.-J."/>
            <person name="Ramirez L."/>
            <person name="Alfaro M."/>
            <person name="Sun H."/>
            <person name="Tritt A."/>
            <person name="Yoshinaga Y."/>
            <person name="Zwiers L.-H."/>
            <person name="Turgeon B."/>
            <person name="Goodwin S."/>
            <person name="Spatafora J."/>
            <person name="Crous P."/>
            <person name="Grigoriev I."/>
        </authorList>
    </citation>
    <scope>NUCLEOTIDE SEQUENCE</scope>
    <source>
        <strain evidence="8">CBS 122681</strain>
    </source>
</reference>
<feature type="region of interest" description="Disordered" evidence="7">
    <location>
        <begin position="1"/>
        <end position="37"/>
    </location>
</feature>
<dbReference type="EMBL" id="MU004326">
    <property type="protein sequence ID" value="KAF2657351.1"/>
    <property type="molecule type" value="Genomic_DNA"/>
</dbReference>
<name>A0A6A6TDG5_9PLEO</name>
<evidence type="ECO:0000313" key="9">
    <source>
        <dbReference type="Proteomes" id="UP000799324"/>
    </source>
</evidence>
<evidence type="ECO:0000256" key="7">
    <source>
        <dbReference type="SAM" id="MobiDB-lite"/>
    </source>
</evidence>
<dbReference type="GO" id="GO:0005789">
    <property type="term" value="C:endoplasmic reticulum membrane"/>
    <property type="evidence" value="ECO:0007669"/>
    <property type="project" value="UniProtKB-SubCell"/>
</dbReference>
<evidence type="ECO:0000256" key="5">
    <source>
        <dbReference type="ARBA" id="ARBA00023136"/>
    </source>
</evidence>
<evidence type="ECO:0000313" key="8">
    <source>
        <dbReference type="EMBL" id="KAF2657351.1"/>
    </source>
</evidence>
<organism evidence="8 9">
    <name type="scientific">Lophiostoma macrostomum CBS 122681</name>
    <dbReference type="NCBI Taxonomy" id="1314788"/>
    <lineage>
        <taxon>Eukaryota</taxon>
        <taxon>Fungi</taxon>
        <taxon>Dikarya</taxon>
        <taxon>Ascomycota</taxon>
        <taxon>Pezizomycotina</taxon>
        <taxon>Dothideomycetes</taxon>
        <taxon>Pleosporomycetidae</taxon>
        <taxon>Pleosporales</taxon>
        <taxon>Lophiostomataceae</taxon>
        <taxon>Lophiostoma</taxon>
    </lineage>
</organism>
<keyword evidence="3 6" id="KW-0256">Endoplasmic reticulum</keyword>
<keyword evidence="5 6" id="KW-0472">Membrane</keyword>
<keyword evidence="4 6" id="KW-1133">Transmembrane helix</keyword>
<evidence type="ECO:0000256" key="3">
    <source>
        <dbReference type="ARBA" id="ARBA00022824"/>
    </source>
</evidence>
<accession>A0A6A6TDG5</accession>
<dbReference type="OrthoDB" id="16679at2759"/>
<comment type="similarity">
    <text evidence="1 6">Belongs to the RAMP4 family.</text>
</comment>
<comment type="function">
    <text evidence="6">Interacts with target proteins during translocation into the lumen of the endoplasmic reticulum. Protects unfolded target proteins against degradation and facilitate correct glycosylation.</text>
</comment>
<dbReference type="Pfam" id="PF06624">
    <property type="entry name" value="RAMP4"/>
    <property type="match status" value="1"/>
</dbReference>
<evidence type="ECO:0000256" key="6">
    <source>
        <dbReference type="RuleBase" id="RU364120"/>
    </source>
</evidence>
<dbReference type="InterPro" id="IPR010580">
    <property type="entry name" value="ER_stress-assoc"/>
</dbReference>